<evidence type="ECO:0000256" key="2">
    <source>
        <dbReference type="ARBA" id="ARBA00023015"/>
    </source>
</evidence>
<organism evidence="5 6">
    <name type="scientific">Paenibacillus haidiansis</name>
    <dbReference type="NCBI Taxonomy" id="1574488"/>
    <lineage>
        <taxon>Bacteria</taxon>
        <taxon>Bacillati</taxon>
        <taxon>Bacillota</taxon>
        <taxon>Bacilli</taxon>
        <taxon>Bacillales</taxon>
        <taxon>Paenibacillaceae</taxon>
        <taxon>Paenibacillus</taxon>
    </lineage>
</organism>
<keyword evidence="2" id="KW-0805">Transcription regulation</keyword>
<dbReference type="Gene3D" id="3.40.190.290">
    <property type="match status" value="1"/>
</dbReference>
<comment type="similarity">
    <text evidence="1">Belongs to the LysR transcriptional regulatory family.</text>
</comment>
<keyword evidence="6" id="KW-1185">Reference proteome</keyword>
<dbReference type="Pfam" id="PF03466">
    <property type="entry name" value="LysR_substrate"/>
    <property type="match status" value="1"/>
</dbReference>
<dbReference type="SUPFAM" id="SSF53850">
    <property type="entry name" value="Periplasmic binding protein-like II"/>
    <property type="match status" value="1"/>
</dbReference>
<evidence type="ECO:0000313" key="6">
    <source>
        <dbReference type="Proteomes" id="UP001306950"/>
    </source>
</evidence>
<evidence type="ECO:0000256" key="3">
    <source>
        <dbReference type="ARBA" id="ARBA00023163"/>
    </source>
</evidence>
<dbReference type="InterPro" id="IPR005119">
    <property type="entry name" value="LysR_subst-bd"/>
</dbReference>
<evidence type="ECO:0000256" key="1">
    <source>
        <dbReference type="ARBA" id="ARBA00009437"/>
    </source>
</evidence>
<comment type="caution">
    <text evidence="5">The sequence shown here is derived from an EMBL/GenBank/DDBJ whole genome shotgun (WGS) entry which is preliminary data.</text>
</comment>
<proteinExistence type="inferred from homology"/>
<dbReference type="RefSeq" id="WP_331845923.1">
    <property type="nucleotide sequence ID" value="NZ_JAZHPZ010000003.1"/>
</dbReference>
<feature type="domain" description="LysR substrate-binding" evidence="4">
    <location>
        <begin position="53"/>
        <end position="232"/>
    </location>
</feature>
<gene>
    <name evidence="5" type="ORF">V3851_07605</name>
</gene>
<protein>
    <submittedName>
        <fullName evidence="5">LysR family transcriptional regulator</fullName>
    </submittedName>
</protein>
<dbReference type="CDD" id="cd05466">
    <property type="entry name" value="PBP2_LTTR_substrate"/>
    <property type="match status" value="1"/>
</dbReference>
<reference evidence="5 6" key="1">
    <citation type="submission" date="2024-02" db="EMBL/GenBank/DDBJ databases">
        <title>A nitrogen-fixing paenibacillus bacterium.</title>
        <authorList>
            <person name="Zhang W.L."/>
            <person name="Chen S.F."/>
        </authorList>
    </citation>
    <scope>NUCLEOTIDE SEQUENCE [LARGE SCALE GENOMIC DNA]</scope>
    <source>
        <strain evidence="5 6">M1</strain>
    </source>
</reference>
<name>A0ABU7VPK3_9BACL</name>
<dbReference type="PANTHER" id="PTHR30126:SF21">
    <property type="entry name" value="TRANSCRIPTIONAL REGULATOR-RELATED"/>
    <property type="match status" value="1"/>
</dbReference>
<evidence type="ECO:0000313" key="5">
    <source>
        <dbReference type="EMBL" id="MEF2965690.1"/>
    </source>
</evidence>
<accession>A0ABU7VPK3</accession>
<keyword evidence="3" id="KW-0804">Transcription</keyword>
<dbReference type="PANTHER" id="PTHR30126">
    <property type="entry name" value="HTH-TYPE TRANSCRIPTIONAL REGULATOR"/>
    <property type="match status" value="1"/>
</dbReference>
<dbReference type="Proteomes" id="UP001306950">
    <property type="component" value="Unassembled WGS sequence"/>
</dbReference>
<dbReference type="EMBL" id="JAZHPZ010000003">
    <property type="protein sequence ID" value="MEF2965690.1"/>
    <property type="molecule type" value="Genomic_DNA"/>
</dbReference>
<evidence type="ECO:0000259" key="4">
    <source>
        <dbReference type="Pfam" id="PF03466"/>
    </source>
</evidence>
<sequence>MGKALLLRDNRNVSITQAGLAFLPYAERVVRLFQESRLTLSEQFEHYIVLSGPGVVWHYRYLESILAFRRCHPNVAVKFLSYIDASYMIRDLLLDGTVHVAVRYDPADHPKVSKVLLFEEEIILVSNEKGRRVNKADFRSADYCHTEWGGPFPEWFAEMVGPGYIPALQTDHSSIMLTMLLQERIFGFMPRSVVQPYLDNGLLFEADSDIHPPAVSVYASYLTEKQEQPSVRFGLQLLGIQLSTELN</sequence>